<keyword evidence="1" id="KW-0812">Transmembrane</keyword>
<keyword evidence="3" id="KW-1185">Reference proteome</keyword>
<name>A0A239ZVC3_9STAP</name>
<dbReference type="RefSeq" id="WP_095089017.1">
    <property type="nucleotide sequence ID" value="NZ_BMDM01000001.1"/>
</dbReference>
<dbReference type="OrthoDB" id="2325008at2"/>
<evidence type="ECO:0000313" key="2">
    <source>
        <dbReference type="EMBL" id="SNV74708.1"/>
    </source>
</evidence>
<keyword evidence="1" id="KW-1133">Transmembrane helix</keyword>
<accession>A0A239ZVC3</accession>
<sequence length="120" mass="14338">MKKVLFGLGILFVLFSTIIVMLFHFDEKIDRVNPFIKEQTSYARVPSHKNIEELTMKEVVELQDYKDIQSYDKNGHKSQYLLNFKGYDPTREYVQIHHKGLWVFSIKYLDKQEYDKAIKS</sequence>
<evidence type="ECO:0000313" key="3">
    <source>
        <dbReference type="Proteomes" id="UP000242084"/>
    </source>
</evidence>
<feature type="transmembrane region" description="Helical" evidence="1">
    <location>
        <begin position="6"/>
        <end position="25"/>
    </location>
</feature>
<keyword evidence="1" id="KW-0472">Membrane</keyword>
<dbReference type="Proteomes" id="UP000242084">
    <property type="component" value="Chromosome 1"/>
</dbReference>
<dbReference type="NCBIfam" id="TIGR01655">
    <property type="entry name" value="yxeA_fam"/>
    <property type="match status" value="1"/>
</dbReference>
<organism evidence="2 3">
    <name type="scientific">Mammaliicoccus stepanovicii</name>
    <dbReference type="NCBI Taxonomy" id="643214"/>
    <lineage>
        <taxon>Bacteria</taxon>
        <taxon>Bacillati</taxon>
        <taxon>Bacillota</taxon>
        <taxon>Bacilli</taxon>
        <taxon>Bacillales</taxon>
        <taxon>Staphylococcaceae</taxon>
        <taxon>Mammaliicoccus</taxon>
    </lineage>
</organism>
<dbReference type="PANTHER" id="PTHR36433:SF3">
    <property type="entry name" value="YXEA FAMILY PROTEIN"/>
    <property type="match status" value="1"/>
</dbReference>
<dbReference type="SUPFAM" id="SSF159121">
    <property type="entry name" value="BC4932-like"/>
    <property type="match status" value="1"/>
</dbReference>
<dbReference type="InterPro" id="IPR036166">
    <property type="entry name" value="YxeA-like_sf"/>
</dbReference>
<gene>
    <name evidence="2" type="ORF">SAMEA4384403_01940</name>
</gene>
<reference evidence="2 3" key="1">
    <citation type="submission" date="2017-06" db="EMBL/GenBank/DDBJ databases">
        <authorList>
            <consortium name="Pathogen Informatics"/>
        </authorList>
    </citation>
    <scope>NUCLEOTIDE SEQUENCE [LARGE SCALE GENOMIC DNA]</scope>
    <source>
        <strain evidence="2 3">NCTC13839</strain>
    </source>
</reference>
<protein>
    <submittedName>
        <fullName evidence="2">Putative DUF1093-containing protein</fullName>
    </submittedName>
</protein>
<evidence type="ECO:0000256" key="1">
    <source>
        <dbReference type="SAM" id="Phobius"/>
    </source>
</evidence>
<dbReference type="PANTHER" id="PTHR36433">
    <property type="entry name" value="HYPOTHETICAL CYTOSOLIC PROTEIN"/>
    <property type="match status" value="1"/>
</dbReference>
<dbReference type="KEGG" id="sste:SAMEA4384403_1940"/>
<proteinExistence type="predicted"/>
<dbReference type="AlphaFoldDB" id="A0A239ZVC3"/>
<dbReference type="InterPro" id="IPR006542">
    <property type="entry name" value="DUF1093"/>
</dbReference>
<dbReference type="EMBL" id="LT906462">
    <property type="protein sequence ID" value="SNV74708.1"/>
    <property type="molecule type" value="Genomic_DNA"/>
</dbReference>